<dbReference type="AlphaFoldDB" id="S9Q7Q0"/>
<dbReference type="HOGENOM" id="CLU_104582_0_0_5"/>
<dbReference type="InterPro" id="IPR009915">
    <property type="entry name" value="NnrU_dom"/>
</dbReference>
<feature type="transmembrane region" description="Helical" evidence="5">
    <location>
        <begin position="38"/>
        <end position="55"/>
    </location>
</feature>
<dbReference type="Proteomes" id="UP000015347">
    <property type="component" value="Unassembled WGS sequence"/>
</dbReference>
<evidence type="ECO:0000256" key="3">
    <source>
        <dbReference type="ARBA" id="ARBA00022989"/>
    </source>
</evidence>
<sequence length="230" mass="25067">MTGWTEYALALVLFVASHFLPRLGGLRERLIGSVGRRIYFSVYGLVSIALLVWVISAAIRAPHVQLWPQLPWTRWVPNIAMPVAIILVTCGIGMRQPFTLGGRRGAEFDPAQPGFAAVSRHPLFLALALWSGAHLVPNGELSMVILFGSFLAMALAAMPAFDARARRALDDSAEPFLANTAILSPAPLMRRDWLRANARGTAIRAAIGLFLWVGLLHLHTMVIGASPFPI</sequence>
<gene>
    <name evidence="7" type="ORF">Salmuc_00091</name>
</gene>
<protein>
    <submittedName>
        <fullName evidence="7">NnrU family protein, required for expression of nitric oxide and nitrite reductase (Nir and Nor)</fullName>
    </submittedName>
</protein>
<organism evidence="7 8">
    <name type="scientific">Salipiger mucosus DSM 16094</name>
    <dbReference type="NCBI Taxonomy" id="1123237"/>
    <lineage>
        <taxon>Bacteria</taxon>
        <taxon>Pseudomonadati</taxon>
        <taxon>Pseudomonadota</taxon>
        <taxon>Alphaproteobacteria</taxon>
        <taxon>Rhodobacterales</taxon>
        <taxon>Roseobacteraceae</taxon>
        <taxon>Salipiger</taxon>
    </lineage>
</organism>
<feature type="transmembrane region" description="Helical" evidence="5">
    <location>
        <begin position="141"/>
        <end position="161"/>
    </location>
</feature>
<feature type="domain" description="NnrU" evidence="6">
    <location>
        <begin position="8"/>
        <end position="227"/>
    </location>
</feature>
<evidence type="ECO:0000313" key="7">
    <source>
        <dbReference type="EMBL" id="EPX75603.1"/>
    </source>
</evidence>
<evidence type="ECO:0000256" key="4">
    <source>
        <dbReference type="ARBA" id="ARBA00023136"/>
    </source>
</evidence>
<accession>S9Q7Q0</accession>
<keyword evidence="8" id="KW-1185">Reference proteome</keyword>
<feature type="transmembrane region" description="Helical" evidence="5">
    <location>
        <begin position="6"/>
        <end position="26"/>
    </location>
</feature>
<proteinExistence type="predicted"/>
<dbReference type="RefSeq" id="WP_020043555.1">
    <property type="nucleotide sequence ID" value="NZ_KE557292.1"/>
</dbReference>
<evidence type="ECO:0000256" key="2">
    <source>
        <dbReference type="ARBA" id="ARBA00022692"/>
    </source>
</evidence>
<evidence type="ECO:0000313" key="8">
    <source>
        <dbReference type="Proteomes" id="UP000015347"/>
    </source>
</evidence>
<dbReference type="Pfam" id="PF07298">
    <property type="entry name" value="NnrU"/>
    <property type="match status" value="1"/>
</dbReference>
<reference evidence="8" key="1">
    <citation type="journal article" date="2014" name="Stand. Genomic Sci.">
        <title>Genome sequence of the exopolysaccharide-producing Salipiger mucosus type strain (DSM 16094(T)), a moderately halophilic member of the Roseobacter clade.</title>
        <authorList>
            <person name="Riedel T."/>
            <person name="Spring S."/>
            <person name="Fiebig A."/>
            <person name="Petersen J."/>
            <person name="Kyrpides N.C."/>
            <person name="Goker M."/>
            <person name="Klenk H.P."/>
        </authorList>
    </citation>
    <scope>NUCLEOTIDE SEQUENCE [LARGE SCALE GENOMIC DNA]</scope>
    <source>
        <strain evidence="8">DSM 16094</strain>
    </source>
</reference>
<dbReference type="OrthoDB" id="7828645at2"/>
<comment type="caution">
    <text evidence="7">The sequence shown here is derived from an EMBL/GenBank/DDBJ whole genome shotgun (WGS) entry which is preliminary data.</text>
</comment>
<keyword evidence="2 5" id="KW-0812">Transmembrane</keyword>
<dbReference type="EMBL" id="APVH01000072">
    <property type="protein sequence ID" value="EPX75603.1"/>
    <property type="molecule type" value="Genomic_DNA"/>
</dbReference>
<name>S9Q7Q0_9RHOB</name>
<evidence type="ECO:0000259" key="6">
    <source>
        <dbReference type="Pfam" id="PF07298"/>
    </source>
</evidence>
<dbReference type="eggNOG" id="COG4094">
    <property type="taxonomic scope" value="Bacteria"/>
</dbReference>
<keyword evidence="3 5" id="KW-1133">Transmembrane helix</keyword>
<keyword evidence="4 5" id="KW-0472">Membrane</keyword>
<feature type="transmembrane region" description="Helical" evidence="5">
    <location>
        <begin position="115"/>
        <end position="135"/>
    </location>
</feature>
<feature type="transmembrane region" description="Helical" evidence="5">
    <location>
        <begin position="75"/>
        <end position="94"/>
    </location>
</feature>
<evidence type="ECO:0000256" key="5">
    <source>
        <dbReference type="SAM" id="Phobius"/>
    </source>
</evidence>
<dbReference type="STRING" id="1123237.Salmuc_00091"/>
<comment type="subcellular location">
    <subcellularLocation>
        <location evidence="1">Membrane</location>
        <topology evidence="1">Multi-pass membrane protein</topology>
    </subcellularLocation>
</comment>
<evidence type="ECO:0000256" key="1">
    <source>
        <dbReference type="ARBA" id="ARBA00004141"/>
    </source>
</evidence>
<feature type="transmembrane region" description="Helical" evidence="5">
    <location>
        <begin position="205"/>
        <end position="228"/>
    </location>
</feature>
<dbReference type="GO" id="GO:0016020">
    <property type="term" value="C:membrane"/>
    <property type="evidence" value="ECO:0007669"/>
    <property type="project" value="UniProtKB-SubCell"/>
</dbReference>